<dbReference type="Pfam" id="PF13765">
    <property type="entry name" value="PRY"/>
    <property type="match status" value="1"/>
</dbReference>
<dbReference type="SUPFAM" id="SSF49899">
    <property type="entry name" value="Concanavalin A-like lectins/glucanases"/>
    <property type="match status" value="1"/>
</dbReference>
<gene>
    <name evidence="2" type="ORF">AAFF_G00168940</name>
</gene>
<dbReference type="SMART" id="SM00589">
    <property type="entry name" value="PRY"/>
    <property type="match status" value="1"/>
</dbReference>
<dbReference type="InterPro" id="IPR001870">
    <property type="entry name" value="B30.2/SPRY"/>
</dbReference>
<comment type="caution">
    <text evidence="2">The sequence shown here is derived from an EMBL/GenBank/DDBJ whole genome shotgun (WGS) entry which is preliminary data.</text>
</comment>
<organism evidence="2 3">
    <name type="scientific">Aldrovandia affinis</name>
    <dbReference type="NCBI Taxonomy" id="143900"/>
    <lineage>
        <taxon>Eukaryota</taxon>
        <taxon>Metazoa</taxon>
        <taxon>Chordata</taxon>
        <taxon>Craniata</taxon>
        <taxon>Vertebrata</taxon>
        <taxon>Euteleostomi</taxon>
        <taxon>Actinopterygii</taxon>
        <taxon>Neopterygii</taxon>
        <taxon>Teleostei</taxon>
        <taxon>Notacanthiformes</taxon>
        <taxon>Halosauridae</taxon>
        <taxon>Aldrovandia</taxon>
    </lineage>
</organism>
<dbReference type="Proteomes" id="UP001221898">
    <property type="component" value="Unassembled WGS sequence"/>
</dbReference>
<name>A0AAD7RM23_9TELE</name>
<accession>A0AAD7RM23</accession>
<dbReference type="InterPro" id="IPR013320">
    <property type="entry name" value="ConA-like_dom_sf"/>
</dbReference>
<evidence type="ECO:0000313" key="3">
    <source>
        <dbReference type="Proteomes" id="UP001221898"/>
    </source>
</evidence>
<dbReference type="PANTHER" id="PTHR24103">
    <property type="entry name" value="E3 UBIQUITIN-PROTEIN LIGASE TRIM"/>
    <property type="match status" value="1"/>
</dbReference>
<sequence length="448" mass="50570">MSQVFLQASTLRSQRPARLCGGGWIRLLARLRHLDPVPDLIPRRGPRSYKFWVRPKPLAVRGLSGQVAMAMFVARASRPSQEEAEELTMKSRIRETLVKHQEHLKKQRDAVAYRMHKLTAKQADISRKTAALKERIKTKYEEMQKVLEEDLQISLTQLDMEAEAAVSVLEEGFESCYLLSKRLAQELSELSLNLERVKPQPLDQNAEIEGRIEEVLKVSDPDLVQLDKFKADQLLGLSNNLLLFIRSQTPVTKKLFQSYASEVVLDPDTAHPQMVISPDGDCATYSDTWRELPDSPARFDTTLNVISRQAFAQGRHYWEVEVAGKTYWEVGLTYPSIPRKGREEDCWLGRGSSSWCVEFFDGVYTAWHGGVAHQLGVARRFQRVGIFCSFPGGVVTFLGVDSMTPLFTFCAGTFTDVLHQAVCPGHHQSGTNVAPIRICDAHRLAPTF</sequence>
<dbReference type="InterPro" id="IPR006574">
    <property type="entry name" value="PRY"/>
</dbReference>
<dbReference type="InterPro" id="IPR043136">
    <property type="entry name" value="B30.2/SPRY_sf"/>
</dbReference>
<protein>
    <recommendedName>
        <fullName evidence="1">B30.2/SPRY domain-containing protein</fullName>
    </recommendedName>
</protein>
<dbReference type="EMBL" id="JAINUG010000226">
    <property type="protein sequence ID" value="KAJ8386568.1"/>
    <property type="molecule type" value="Genomic_DNA"/>
</dbReference>
<dbReference type="Gene3D" id="2.60.120.920">
    <property type="match status" value="1"/>
</dbReference>
<feature type="domain" description="B30.2/SPRY" evidence="1">
    <location>
        <begin position="243"/>
        <end position="448"/>
    </location>
</feature>
<reference evidence="2" key="1">
    <citation type="journal article" date="2023" name="Science">
        <title>Genome structures resolve the early diversification of teleost fishes.</title>
        <authorList>
            <person name="Parey E."/>
            <person name="Louis A."/>
            <person name="Montfort J."/>
            <person name="Bouchez O."/>
            <person name="Roques C."/>
            <person name="Iampietro C."/>
            <person name="Lluch J."/>
            <person name="Castinel A."/>
            <person name="Donnadieu C."/>
            <person name="Desvignes T."/>
            <person name="Floi Bucao C."/>
            <person name="Jouanno E."/>
            <person name="Wen M."/>
            <person name="Mejri S."/>
            <person name="Dirks R."/>
            <person name="Jansen H."/>
            <person name="Henkel C."/>
            <person name="Chen W.J."/>
            <person name="Zahm M."/>
            <person name="Cabau C."/>
            <person name="Klopp C."/>
            <person name="Thompson A.W."/>
            <person name="Robinson-Rechavi M."/>
            <person name="Braasch I."/>
            <person name="Lecointre G."/>
            <person name="Bobe J."/>
            <person name="Postlethwait J.H."/>
            <person name="Berthelot C."/>
            <person name="Roest Crollius H."/>
            <person name="Guiguen Y."/>
        </authorList>
    </citation>
    <scope>NUCLEOTIDE SEQUENCE</scope>
    <source>
        <strain evidence="2">NC1722</strain>
    </source>
</reference>
<dbReference type="InterPro" id="IPR050143">
    <property type="entry name" value="TRIM/RBCC"/>
</dbReference>
<dbReference type="InterPro" id="IPR003877">
    <property type="entry name" value="SPRY_dom"/>
</dbReference>
<dbReference type="PRINTS" id="PR01407">
    <property type="entry name" value="BUTYPHLNCDUF"/>
</dbReference>
<proteinExistence type="predicted"/>
<dbReference type="InterPro" id="IPR003879">
    <property type="entry name" value="Butyrophylin_SPRY"/>
</dbReference>
<dbReference type="PROSITE" id="PS50188">
    <property type="entry name" value="B302_SPRY"/>
    <property type="match status" value="1"/>
</dbReference>
<evidence type="ECO:0000313" key="2">
    <source>
        <dbReference type="EMBL" id="KAJ8386568.1"/>
    </source>
</evidence>
<dbReference type="AlphaFoldDB" id="A0AAD7RM23"/>
<dbReference type="SMART" id="SM00449">
    <property type="entry name" value="SPRY"/>
    <property type="match status" value="1"/>
</dbReference>
<keyword evidence="3" id="KW-1185">Reference proteome</keyword>
<dbReference type="Pfam" id="PF00622">
    <property type="entry name" value="SPRY"/>
    <property type="match status" value="1"/>
</dbReference>
<evidence type="ECO:0000259" key="1">
    <source>
        <dbReference type="PROSITE" id="PS50188"/>
    </source>
</evidence>